<keyword evidence="1" id="KW-0472">Membrane</keyword>
<dbReference type="eggNOG" id="COG4243">
    <property type="taxonomic scope" value="Bacteria"/>
</dbReference>
<organism evidence="2 3">
    <name type="scientific">Actinoplanes missouriensis (strain ATCC 14538 / DSM 43046 / CBS 188.64 / JCM 3121 / NBRC 102363 / NCIMB 12654 / NRRL B-3342 / UNCC 431)</name>
    <dbReference type="NCBI Taxonomy" id="512565"/>
    <lineage>
        <taxon>Bacteria</taxon>
        <taxon>Bacillati</taxon>
        <taxon>Actinomycetota</taxon>
        <taxon>Actinomycetes</taxon>
        <taxon>Micromonosporales</taxon>
        <taxon>Micromonosporaceae</taxon>
        <taxon>Actinoplanes</taxon>
    </lineage>
</organism>
<keyword evidence="1" id="KW-1133">Transmembrane helix</keyword>
<evidence type="ECO:0000313" key="2">
    <source>
        <dbReference type="EMBL" id="BAL91541.1"/>
    </source>
</evidence>
<feature type="transmembrane region" description="Helical" evidence="1">
    <location>
        <begin position="272"/>
        <end position="294"/>
    </location>
</feature>
<feature type="transmembrane region" description="Helical" evidence="1">
    <location>
        <begin position="72"/>
        <end position="92"/>
    </location>
</feature>
<evidence type="ECO:0000313" key="3">
    <source>
        <dbReference type="Proteomes" id="UP000007882"/>
    </source>
</evidence>
<accession>I0HEV4</accession>
<dbReference type="STRING" id="512565.AMIS_63210"/>
<feature type="transmembrane region" description="Helical" evidence="1">
    <location>
        <begin position="153"/>
        <end position="172"/>
    </location>
</feature>
<feature type="transmembrane region" description="Helical" evidence="1">
    <location>
        <begin position="98"/>
        <end position="117"/>
    </location>
</feature>
<evidence type="ECO:0000256" key="1">
    <source>
        <dbReference type="SAM" id="Phobius"/>
    </source>
</evidence>
<name>I0HEV4_ACTM4</name>
<dbReference type="KEGG" id="ams:AMIS_63210"/>
<feature type="transmembrane region" description="Helical" evidence="1">
    <location>
        <begin position="184"/>
        <end position="202"/>
    </location>
</feature>
<feature type="transmembrane region" description="Helical" evidence="1">
    <location>
        <begin position="49"/>
        <end position="65"/>
    </location>
</feature>
<dbReference type="AlphaFoldDB" id="I0HEV4"/>
<evidence type="ECO:0008006" key="4">
    <source>
        <dbReference type="Google" id="ProtNLM"/>
    </source>
</evidence>
<feature type="transmembrane region" description="Helical" evidence="1">
    <location>
        <begin position="337"/>
        <end position="358"/>
    </location>
</feature>
<protein>
    <recommendedName>
        <fullName evidence="4">NnrS family protein</fullName>
    </recommendedName>
</protein>
<feature type="transmembrane region" description="Helical" evidence="1">
    <location>
        <begin position="208"/>
        <end position="227"/>
    </location>
</feature>
<gene>
    <name evidence="2" type="ordered locus">AMIS_63210</name>
</gene>
<dbReference type="RefSeq" id="WP_014446427.1">
    <property type="nucleotide sequence ID" value="NC_017093.1"/>
</dbReference>
<keyword evidence="1" id="KW-0812">Transmembrane</keyword>
<feature type="transmembrane region" description="Helical" evidence="1">
    <location>
        <begin position="239"/>
        <end position="260"/>
    </location>
</feature>
<sequence>MGNAASRVPVAWRLPVLLAGGLALIAGLYAGLLLLAVPMPAPVGSLERVHGPVMVFGFAGTLIGLERAVALGARWALLGPACSGAGAIVLIIDGPGPIGYGLMMLAATILLVVYRSLWQRQPGIALLAQVAGAFAWYASTLLLLAGFTVAETVPWLAVFVIATIAGERLELAHVGLRAANAPQLLLAALLVLVAGATATTVSPAAGGHLFGFGLLAVTGWLAVFDVARRTVHATGLPRYIAIGLLAGYAWLALAGLLWAGGGTVLDGPRYDAVLHAVFLGFTMSMIFVHAPVILPAVLRRPLPYHRLLYVPLAVLHVSLLVRIGAGDGLGAEPVWRWAGVVNVAAVVGFAGCAAGLSLTRGRASRRPAPALS</sequence>
<keyword evidence="3" id="KW-1185">Reference proteome</keyword>
<proteinExistence type="predicted"/>
<dbReference type="PATRIC" id="fig|512565.3.peg.6322"/>
<feature type="transmembrane region" description="Helical" evidence="1">
    <location>
        <begin position="306"/>
        <end position="325"/>
    </location>
</feature>
<dbReference type="EMBL" id="AP012319">
    <property type="protein sequence ID" value="BAL91541.1"/>
    <property type="molecule type" value="Genomic_DNA"/>
</dbReference>
<feature type="transmembrane region" description="Helical" evidence="1">
    <location>
        <begin position="12"/>
        <end position="37"/>
    </location>
</feature>
<feature type="transmembrane region" description="Helical" evidence="1">
    <location>
        <begin position="124"/>
        <end position="147"/>
    </location>
</feature>
<reference evidence="2 3" key="1">
    <citation type="submission" date="2012-02" db="EMBL/GenBank/DDBJ databases">
        <title>Complete genome sequence of Actinoplanes missouriensis 431 (= NBRC 102363).</title>
        <authorList>
            <person name="Ohnishi Y."/>
            <person name="Ishikawa J."/>
            <person name="Sekine M."/>
            <person name="Hosoyama A."/>
            <person name="Harada T."/>
            <person name="Narita H."/>
            <person name="Hata T."/>
            <person name="Konno Y."/>
            <person name="Tutikane K."/>
            <person name="Fujita N."/>
            <person name="Horinouchi S."/>
            <person name="Hayakawa M."/>
        </authorList>
    </citation>
    <scope>NUCLEOTIDE SEQUENCE [LARGE SCALE GENOMIC DNA]</scope>
    <source>
        <strain evidence="3">ATCC 14538 / DSM 43046 / CBS 188.64 / JCM 3121 / NBRC 102363 / NCIMB 12654 / NRRL B-3342 / UNCC 431</strain>
    </source>
</reference>
<dbReference type="HOGENOM" id="CLU_047686_0_0_11"/>
<dbReference type="Proteomes" id="UP000007882">
    <property type="component" value="Chromosome"/>
</dbReference>